<feature type="compositionally biased region" description="Polar residues" evidence="1">
    <location>
        <begin position="999"/>
        <end position="1012"/>
    </location>
</feature>
<feature type="compositionally biased region" description="Polar residues" evidence="1">
    <location>
        <begin position="1259"/>
        <end position="1268"/>
    </location>
</feature>
<sequence>MVALPSSSAIRTGEVYKSLPQEQHSGSAVQVAFPLLRSAVQAPPHIKVEVGIPLGMTPSADKGNLPMSALEVERPVSSGKDAPEQEQSVAECSLLHLWFQDQRPKVTGPRTDQDHPWLLLAARLDLAWTAVGLQEVDCVEDRYLWTLEEYRCRLQQDQHEVVVPVDLLNIELNSIGTIEAAICAGNRHSELELAARLTDRHLQLESEANQQFPCSRCGTPVSAQPTLTAYQQELIGQDKHKEQLGRPYGALVQELRNKIDTSHSAQDAVSRAALRLYQASNASLEAQCASSARKHGCLTCFRASLDAVPMLRQLYERRRSELEADIAVEAPDCSTAHQARDCTMLPYLVCQQDNRSGPFVKDIHFCKDATCSPTGTITAAITQRESARHQPVQSPANGPSPLVEDPDYLRFVSPPASFSAPALGAGSTPLNGEEKDNSQPVPPLPTSPPGLARPALKGGMMPSLPLEPGDSPFIVHQERTQPSSASDPATAPCAASVAQDWRSPSDIGPTRTLASNEAFFSLQGRRGVSVLFGTVDAKVPPDIHRGVYFGSALPWSPDLAFEQVSTMTHFSPARIDGDHHVDYGGSEVKLAAQEQQDSQRLPRSPPRPLRCYTIVFRTPETPSRSLALSVPPVFRSPPCLSSFALTTSFVSCGTDSNGVNICGGRMCDCIEANVCTKADTELPATTRSCWSGLPYSIHAQLVNVAQASTQPHDFGLVTLSVGIFHTAATATGYPNHIPGPAKGLIDDEGTGFLTVTGSLPNHGRGGSDKQLRMLESPKIGLRPHADERELGHAEEVVVVKEGSLESEAGLGVTKEEAIEEGGIRTAEDGRQCEDIGMKKEKVGLASKVGMQCGGGECGGIGDAAEQNVPTQDVVRERLGCSSPPASTAPHEVGTRAQTVPPQSAPPQSQVALQTVIRTVPQVPHTDTRTESKIDVRGRAPDTHLYGSTALYRSVITPSSHPKQALGRRAADEEERWTASEPVQRAGNHEKMVREGAQQEGAQQKNGESQMIQDGSAAAPGTNAATGGPKSAQAHMRRRTTSSLGRATLQSLQVLRPLRVLQDQNSQVPPPDMVTAAATTPLGGYKQVIDGTSSAADCPIRFYLVDLRTPPAVASPTIQPRANEHAYHRHHTDPMVGPLRVQDDLDTAFPDLVISAGLVTPVNRSSDAPILDKGVVTSIRKICTPDLSDWVSAPAPGVWEQQLVHWEKARVELVMMFGYKRGSGASGMCSGGISVMGFGGGLNGSHLMIKPVHQSIDASYQSPTTATLTSSSRHQSPPSSSSARKQQQPKAPPSFSIGCALSARIVALQQAAAIICNCIESAQDEARESTPTVALVPKGRLRSSTRSRAPSPQTRVGWRDQRRYSAISFLFRTEQQQASK</sequence>
<organism evidence="2 3">
    <name type="scientific">Tilletia indica</name>
    <dbReference type="NCBI Taxonomy" id="43049"/>
    <lineage>
        <taxon>Eukaryota</taxon>
        <taxon>Fungi</taxon>
        <taxon>Dikarya</taxon>
        <taxon>Basidiomycota</taxon>
        <taxon>Ustilaginomycotina</taxon>
        <taxon>Exobasidiomycetes</taxon>
        <taxon>Tilletiales</taxon>
        <taxon>Tilletiaceae</taxon>
        <taxon>Tilletia</taxon>
    </lineage>
</organism>
<proteinExistence type="predicted"/>
<feature type="region of interest" description="Disordered" evidence="1">
    <location>
        <begin position="383"/>
        <end position="506"/>
    </location>
</feature>
<reference evidence="2" key="1">
    <citation type="submission" date="2016-04" db="EMBL/GenBank/DDBJ databases">
        <authorList>
            <person name="Nguyen H.D."/>
            <person name="Samba Siva P."/>
            <person name="Cullis J."/>
            <person name="Levesque C.A."/>
            <person name="Hambleton S."/>
        </authorList>
    </citation>
    <scope>NUCLEOTIDE SEQUENCE</scope>
    <source>
        <strain evidence="2">DAOMC 236416</strain>
    </source>
</reference>
<reference evidence="2" key="2">
    <citation type="journal article" date="2019" name="IMA Fungus">
        <title>Genome sequencing and comparison of five Tilletia species to identify candidate genes for the detection of regulated species infecting wheat.</title>
        <authorList>
            <person name="Nguyen H.D.T."/>
            <person name="Sultana T."/>
            <person name="Kesanakurti P."/>
            <person name="Hambleton S."/>
        </authorList>
    </citation>
    <scope>NUCLEOTIDE SEQUENCE</scope>
    <source>
        <strain evidence="2">DAOMC 236416</strain>
    </source>
</reference>
<accession>A0A177T2Q5</accession>
<dbReference type="Proteomes" id="UP000077521">
    <property type="component" value="Unassembled WGS sequence"/>
</dbReference>
<comment type="caution">
    <text evidence="2">The sequence shown here is derived from an EMBL/GenBank/DDBJ whole genome shotgun (WGS) entry which is preliminary data.</text>
</comment>
<dbReference type="EMBL" id="LWDF02001375">
    <property type="protein sequence ID" value="KAE8238972.1"/>
    <property type="molecule type" value="Genomic_DNA"/>
</dbReference>
<evidence type="ECO:0000256" key="1">
    <source>
        <dbReference type="SAM" id="MobiDB-lite"/>
    </source>
</evidence>
<name>A0A177T2Q5_9BASI</name>
<keyword evidence="3" id="KW-1185">Reference proteome</keyword>
<feature type="compositionally biased region" description="Low complexity" evidence="1">
    <location>
        <begin position="1014"/>
        <end position="1028"/>
    </location>
</feature>
<evidence type="ECO:0000313" key="3">
    <source>
        <dbReference type="Proteomes" id="UP000077521"/>
    </source>
</evidence>
<feature type="region of interest" description="Disordered" evidence="1">
    <location>
        <begin position="880"/>
        <end position="907"/>
    </location>
</feature>
<protein>
    <submittedName>
        <fullName evidence="2">Uncharacterized protein</fullName>
    </submittedName>
</protein>
<feature type="compositionally biased region" description="Low complexity" evidence="1">
    <location>
        <begin position="1269"/>
        <end position="1288"/>
    </location>
</feature>
<feature type="region of interest" description="Disordered" evidence="1">
    <location>
        <begin position="1259"/>
        <end position="1292"/>
    </location>
</feature>
<feature type="region of interest" description="Disordered" evidence="1">
    <location>
        <begin position="955"/>
        <end position="1046"/>
    </location>
</feature>
<gene>
    <name evidence="2" type="ORF">A4X13_0g8303</name>
</gene>
<feature type="compositionally biased region" description="Low complexity" evidence="1">
    <location>
        <begin position="896"/>
        <end position="907"/>
    </location>
</feature>
<evidence type="ECO:0000313" key="2">
    <source>
        <dbReference type="EMBL" id="KAE8238972.1"/>
    </source>
</evidence>